<evidence type="ECO:0000313" key="1">
    <source>
        <dbReference type="EMBL" id="MEJ8641064.1"/>
    </source>
</evidence>
<protein>
    <submittedName>
        <fullName evidence="1">Uncharacterized protein</fullName>
    </submittedName>
</protein>
<proteinExistence type="predicted"/>
<organism evidence="1 2">
    <name type="scientific">Streptomyces caledonius</name>
    <dbReference type="NCBI Taxonomy" id="3134107"/>
    <lineage>
        <taxon>Bacteria</taxon>
        <taxon>Bacillati</taxon>
        <taxon>Actinomycetota</taxon>
        <taxon>Actinomycetes</taxon>
        <taxon>Kitasatosporales</taxon>
        <taxon>Streptomycetaceae</taxon>
        <taxon>Streptomyces</taxon>
    </lineage>
</organism>
<dbReference type="EMBL" id="JBBKAM010000002">
    <property type="protein sequence ID" value="MEJ8641064.1"/>
    <property type="molecule type" value="Genomic_DNA"/>
</dbReference>
<keyword evidence="2" id="KW-1185">Reference proteome</keyword>
<name>A0ABU8U155_9ACTN</name>
<reference evidence="1 2" key="1">
    <citation type="submission" date="2024-03" db="EMBL/GenBank/DDBJ databases">
        <title>Novel Streptomyces species of biotechnological and ecological value are a feature of Machair soil.</title>
        <authorList>
            <person name="Prole J.R."/>
            <person name="Goodfellow M."/>
            <person name="Allenby N."/>
            <person name="Ward A.C."/>
        </authorList>
    </citation>
    <scope>NUCLEOTIDE SEQUENCE [LARGE SCALE GENOMIC DNA]</scope>
    <source>
        <strain evidence="1 2">MS1.HAVA.3</strain>
    </source>
</reference>
<accession>A0ABU8U155</accession>
<evidence type="ECO:0000313" key="2">
    <source>
        <dbReference type="Proteomes" id="UP001382904"/>
    </source>
</evidence>
<comment type="caution">
    <text evidence="1">The sequence shown here is derived from an EMBL/GenBank/DDBJ whole genome shotgun (WGS) entry which is preliminary data.</text>
</comment>
<dbReference type="Proteomes" id="UP001382904">
    <property type="component" value="Unassembled WGS sequence"/>
</dbReference>
<gene>
    <name evidence="1" type="ORF">WKI68_05485</name>
</gene>
<sequence>MRKAGVIHATSPAVDRMDGPITPVWLTDGASETTAPRNPNQPVVRVPVAPAPAVLYWLLWRELSGDRDSLEAPGGDAASWYVSVRPIEAEHWGQAVRMNTHEVLLNRVTAPAVVSAWATMPIPSRLAEAARRVELLRPYDSFRAIRVDQQISTLKAMVAGGESEQRLRAAWRTLKSEIAAFQERHRGDDVMVHRLPELGR</sequence>